<dbReference type="InterPro" id="IPR005793">
    <property type="entry name" value="Formyl_trans_C"/>
</dbReference>
<dbReference type="GO" id="GO:0005829">
    <property type="term" value="C:cytosol"/>
    <property type="evidence" value="ECO:0007669"/>
    <property type="project" value="TreeGrafter"/>
</dbReference>
<dbReference type="SUPFAM" id="SSF50486">
    <property type="entry name" value="FMT C-terminal domain-like"/>
    <property type="match status" value="1"/>
</dbReference>
<dbReference type="Pfam" id="PF00551">
    <property type="entry name" value="Formyl_trans_N"/>
    <property type="match status" value="1"/>
</dbReference>
<evidence type="ECO:0000256" key="7">
    <source>
        <dbReference type="ARBA" id="ARBA00048558"/>
    </source>
</evidence>
<dbReference type="Gene3D" id="3.10.25.10">
    <property type="entry name" value="Formyl transferase, C-terminal domain"/>
    <property type="match status" value="1"/>
</dbReference>
<evidence type="ECO:0000259" key="9">
    <source>
        <dbReference type="Pfam" id="PF00551"/>
    </source>
</evidence>
<dbReference type="NCBIfam" id="TIGR00460">
    <property type="entry name" value="fmt"/>
    <property type="match status" value="1"/>
</dbReference>
<dbReference type="InterPro" id="IPR011034">
    <property type="entry name" value="Formyl_transferase-like_C_sf"/>
</dbReference>
<feature type="domain" description="Formyl transferase N-terminal" evidence="9">
    <location>
        <begin position="8"/>
        <end position="181"/>
    </location>
</feature>
<dbReference type="AlphaFoldDB" id="A0A4V6QM38"/>
<evidence type="ECO:0000256" key="3">
    <source>
        <dbReference type="ARBA" id="ARBA00012261"/>
    </source>
</evidence>
<keyword evidence="6 8" id="KW-0648">Protein biosynthesis</keyword>
<organism evidence="11 12">
    <name type="scientific">Leptospira ognonensis</name>
    <dbReference type="NCBI Taxonomy" id="2484945"/>
    <lineage>
        <taxon>Bacteria</taxon>
        <taxon>Pseudomonadati</taxon>
        <taxon>Spirochaetota</taxon>
        <taxon>Spirochaetia</taxon>
        <taxon>Leptospirales</taxon>
        <taxon>Leptospiraceae</taxon>
        <taxon>Leptospira</taxon>
    </lineage>
</organism>
<dbReference type="GO" id="GO:0004479">
    <property type="term" value="F:methionyl-tRNA formyltransferase activity"/>
    <property type="evidence" value="ECO:0007669"/>
    <property type="project" value="UniProtKB-UniRule"/>
</dbReference>
<evidence type="ECO:0000313" key="12">
    <source>
        <dbReference type="Proteomes" id="UP000297693"/>
    </source>
</evidence>
<dbReference type="EMBL" id="RQGD01000035">
    <property type="protein sequence ID" value="TGL57406.1"/>
    <property type="molecule type" value="Genomic_DNA"/>
</dbReference>
<protein>
    <recommendedName>
        <fullName evidence="4 8">Methionyl-tRNA formyltransferase</fullName>
        <ecNumber evidence="3 8">2.1.2.9</ecNumber>
    </recommendedName>
</protein>
<keyword evidence="5 8" id="KW-0808">Transferase</keyword>
<dbReference type="SUPFAM" id="SSF53328">
    <property type="entry name" value="Formyltransferase"/>
    <property type="match status" value="1"/>
</dbReference>
<evidence type="ECO:0000256" key="6">
    <source>
        <dbReference type="ARBA" id="ARBA00022917"/>
    </source>
</evidence>
<dbReference type="InterPro" id="IPR002376">
    <property type="entry name" value="Formyl_transf_N"/>
</dbReference>
<feature type="binding site" evidence="8">
    <location>
        <begin position="112"/>
        <end position="115"/>
    </location>
    <ligand>
        <name>(6S)-5,6,7,8-tetrahydrofolate</name>
        <dbReference type="ChEBI" id="CHEBI:57453"/>
    </ligand>
</feature>
<dbReference type="CDD" id="cd08704">
    <property type="entry name" value="Met_tRNA_FMT_C"/>
    <property type="match status" value="1"/>
</dbReference>
<dbReference type="PANTHER" id="PTHR11138">
    <property type="entry name" value="METHIONYL-TRNA FORMYLTRANSFERASE"/>
    <property type="match status" value="1"/>
</dbReference>
<evidence type="ECO:0000256" key="8">
    <source>
        <dbReference type="HAMAP-Rule" id="MF_00182"/>
    </source>
</evidence>
<dbReference type="InterPro" id="IPR044135">
    <property type="entry name" value="Met-tRNA-FMT_C"/>
</dbReference>
<dbReference type="RefSeq" id="WP_135624529.1">
    <property type="nucleotide sequence ID" value="NZ_RQGD01000035.1"/>
</dbReference>
<evidence type="ECO:0000256" key="4">
    <source>
        <dbReference type="ARBA" id="ARBA00016014"/>
    </source>
</evidence>
<dbReference type="InterPro" id="IPR041711">
    <property type="entry name" value="Met-tRNA-FMT_N"/>
</dbReference>
<comment type="similarity">
    <text evidence="2 8">Belongs to the Fmt family.</text>
</comment>
<dbReference type="InterPro" id="IPR005794">
    <property type="entry name" value="Fmt"/>
</dbReference>
<dbReference type="EC" id="2.1.2.9" evidence="3 8"/>
<keyword evidence="12" id="KW-1185">Reference proteome</keyword>
<dbReference type="Proteomes" id="UP000297693">
    <property type="component" value="Unassembled WGS sequence"/>
</dbReference>
<dbReference type="PANTHER" id="PTHR11138:SF5">
    <property type="entry name" value="METHIONYL-TRNA FORMYLTRANSFERASE, MITOCHONDRIAL"/>
    <property type="match status" value="1"/>
</dbReference>
<proteinExistence type="inferred from homology"/>
<dbReference type="Pfam" id="PF02911">
    <property type="entry name" value="Formyl_trans_C"/>
    <property type="match status" value="1"/>
</dbReference>
<sequence>MSISIGYFGSPHFSAKVLEDMLTAGIKVDFVVTNIDKPVGRKKELTGTPVKQIAQKYNIPVLQSERLRLDAEIQNKILSFPSDLHVVFAYGSIIPENVFTAPKYGSINLHGSLLPKFRGASPVQSFLLSGETETGFTIQYLAREVDSGDIIYSEKWESSIQDTTESLLAEITEKGSKKIISLIKSIPEVSFSRIPQKHEEATHCRKITSENRPIDWVASAFSIHNQIRALFPDPLAYTTFREKRIILLRSSLAEGTTGKSDKKAGSFFLGEKKRLFCVCGDGNLLGIEQVQPEGKKPMSGFDFFNGARAQPEETFL</sequence>
<dbReference type="InterPro" id="IPR037022">
    <property type="entry name" value="Formyl_trans_C_sf"/>
</dbReference>
<evidence type="ECO:0000256" key="2">
    <source>
        <dbReference type="ARBA" id="ARBA00010699"/>
    </source>
</evidence>
<dbReference type="Gene3D" id="3.40.50.170">
    <property type="entry name" value="Formyl transferase, N-terminal domain"/>
    <property type="match status" value="1"/>
</dbReference>
<comment type="catalytic activity">
    <reaction evidence="7 8">
        <text>L-methionyl-tRNA(fMet) + (6R)-10-formyltetrahydrofolate = N-formyl-L-methionyl-tRNA(fMet) + (6S)-5,6,7,8-tetrahydrofolate + H(+)</text>
        <dbReference type="Rhea" id="RHEA:24380"/>
        <dbReference type="Rhea" id="RHEA-COMP:9952"/>
        <dbReference type="Rhea" id="RHEA-COMP:9953"/>
        <dbReference type="ChEBI" id="CHEBI:15378"/>
        <dbReference type="ChEBI" id="CHEBI:57453"/>
        <dbReference type="ChEBI" id="CHEBI:78530"/>
        <dbReference type="ChEBI" id="CHEBI:78844"/>
        <dbReference type="ChEBI" id="CHEBI:195366"/>
        <dbReference type="EC" id="2.1.2.9"/>
    </reaction>
</comment>
<name>A0A4V6QM38_9LEPT</name>
<evidence type="ECO:0000256" key="5">
    <source>
        <dbReference type="ARBA" id="ARBA00022679"/>
    </source>
</evidence>
<accession>A0A4V6QM38</accession>
<dbReference type="HAMAP" id="MF_00182">
    <property type="entry name" value="Formyl_trans"/>
    <property type="match status" value="1"/>
</dbReference>
<gene>
    <name evidence="8" type="primary">fmt</name>
    <name evidence="11" type="ORF">EHQ58_14040</name>
</gene>
<dbReference type="InterPro" id="IPR036477">
    <property type="entry name" value="Formyl_transf_N_sf"/>
</dbReference>
<comment type="caution">
    <text evidence="11">The sequence shown here is derived from an EMBL/GenBank/DDBJ whole genome shotgun (WGS) entry which is preliminary data.</text>
</comment>
<comment type="function">
    <text evidence="1 8">Attaches a formyl group to the free amino group of methionyl-tRNA(fMet). The formyl group appears to play a dual role in the initiator identity of N-formylmethionyl-tRNA by promoting its recognition by IF2 and preventing the misappropriation of this tRNA by the elongation apparatus.</text>
</comment>
<dbReference type="CDD" id="cd08646">
    <property type="entry name" value="FMT_core_Met-tRNA-FMT_N"/>
    <property type="match status" value="1"/>
</dbReference>
<dbReference type="OrthoDB" id="9802815at2"/>
<evidence type="ECO:0000256" key="1">
    <source>
        <dbReference type="ARBA" id="ARBA00002606"/>
    </source>
</evidence>
<feature type="domain" description="Formyl transferase C-terminal" evidence="10">
    <location>
        <begin position="206"/>
        <end position="307"/>
    </location>
</feature>
<reference evidence="11" key="1">
    <citation type="journal article" date="2019" name="PLoS Negl. Trop. Dis.">
        <title>Revisiting the worldwide diversity of Leptospira species in the environment.</title>
        <authorList>
            <person name="Vincent A.T."/>
            <person name="Schiettekatte O."/>
            <person name="Bourhy P."/>
            <person name="Veyrier F.J."/>
            <person name="Picardeau M."/>
        </authorList>
    </citation>
    <scope>NUCLEOTIDE SEQUENCE [LARGE SCALE GENOMIC DNA]</scope>
    <source>
        <strain evidence="11">201702476</strain>
    </source>
</reference>
<evidence type="ECO:0000313" key="11">
    <source>
        <dbReference type="EMBL" id="TGL57406.1"/>
    </source>
</evidence>
<evidence type="ECO:0000259" key="10">
    <source>
        <dbReference type="Pfam" id="PF02911"/>
    </source>
</evidence>